<dbReference type="InterPro" id="IPR023031">
    <property type="entry name" value="OPRT"/>
</dbReference>
<organism evidence="10">
    <name type="scientific">candidate division WOR-3 bacterium</name>
    <dbReference type="NCBI Taxonomy" id="2052148"/>
    <lineage>
        <taxon>Bacteria</taxon>
        <taxon>Bacteria division WOR-3</taxon>
    </lineage>
</organism>
<dbReference type="InterPro" id="IPR029057">
    <property type="entry name" value="PRTase-like"/>
</dbReference>
<feature type="binding site" description="in other chain" evidence="7">
    <location>
        <begin position="113"/>
        <end position="121"/>
    </location>
    <ligand>
        <name>5-phospho-alpha-D-ribose 1-diphosphate</name>
        <dbReference type="ChEBI" id="CHEBI:58017"/>
        <note>ligand shared between dimeric partners</note>
    </ligand>
</feature>
<keyword evidence="5 7" id="KW-0460">Magnesium</keyword>
<dbReference type="HAMAP" id="MF_01208">
    <property type="entry name" value="PyrE"/>
    <property type="match status" value="1"/>
</dbReference>
<dbReference type="GO" id="GO:0000287">
    <property type="term" value="F:magnesium ion binding"/>
    <property type="evidence" value="ECO:0007669"/>
    <property type="project" value="UniProtKB-UniRule"/>
</dbReference>
<evidence type="ECO:0000313" key="11">
    <source>
        <dbReference type="EMBL" id="HFJ54285.1"/>
    </source>
</evidence>
<dbReference type="EC" id="2.4.2.10" evidence="2 7"/>
<gene>
    <name evidence="7" type="primary">pyrE</name>
    <name evidence="10" type="ORF">ENP62_02875</name>
    <name evidence="9" type="ORF">ENP94_04875</name>
    <name evidence="11" type="ORF">ENS16_06310</name>
</gene>
<dbReference type="PANTHER" id="PTHR19278:SF9">
    <property type="entry name" value="URIDINE 5'-MONOPHOSPHATE SYNTHASE"/>
    <property type="match status" value="1"/>
</dbReference>
<feature type="binding site" description="in other chain" evidence="7">
    <location>
        <position position="90"/>
    </location>
    <ligand>
        <name>5-phospho-alpha-D-ribose 1-diphosphate</name>
        <dbReference type="ChEBI" id="CHEBI:58017"/>
        <note>ligand shared between dimeric partners</note>
    </ligand>
</feature>
<dbReference type="EMBL" id="DSKA01000209">
    <property type="protein sequence ID" value="HEE18479.1"/>
    <property type="molecule type" value="Genomic_DNA"/>
</dbReference>
<dbReference type="EMBL" id="DSTU01000008">
    <property type="protein sequence ID" value="HFJ54285.1"/>
    <property type="molecule type" value="Genomic_DNA"/>
</dbReference>
<name>A0A7C2BD80_UNCW3</name>
<comment type="caution">
    <text evidence="7">Lacks conserved residue(s) required for the propagation of feature annotation.</text>
</comment>
<keyword evidence="4 7" id="KW-0808">Transferase</keyword>
<evidence type="ECO:0000259" key="8">
    <source>
        <dbReference type="Pfam" id="PF00156"/>
    </source>
</evidence>
<comment type="similarity">
    <text evidence="7">Belongs to the purine/pyrimidine phosphoribosyltransferase family. PyrE subfamily.</text>
</comment>
<evidence type="ECO:0000313" key="9">
    <source>
        <dbReference type="EMBL" id="HEA87330.1"/>
    </source>
</evidence>
<evidence type="ECO:0000313" key="10">
    <source>
        <dbReference type="EMBL" id="HEE18479.1"/>
    </source>
</evidence>
<evidence type="ECO:0000256" key="7">
    <source>
        <dbReference type="HAMAP-Rule" id="MF_01208"/>
    </source>
</evidence>
<dbReference type="CDD" id="cd06223">
    <property type="entry name" value="PRTases_typeI"/>
    <property type="match status" value="1"/>
</dbReference>
<dbReference type="NCBIfam" id="TIGR01367">
    <property type="entry name" value="pyrE_Therm"/>
    <property type="match status" value="1"/>
</dbReference>
<reference evidence="10" key="1">
    <citation type="journal article" date="2020" name="mSystems">
        <title>Genome- and Community-Level Interaction Insights into Carbon Utilization and Element Cycling Functions of Hydrothermarchaeota in Hydrothermal Sediment.</title>
        <authorList>
            <person name="Zhou Z."/>
            <person name="Liu Y."/>
            <person name="Xu W."/>
            <person name="Pan J."/>
            <person name="Luo Z.H."/>
            <person name="Li M."/>
        </authorList>
    </citation>
    <scope>NUCLEOTIDE SEQUENCE [LARGE SCALE GENOMIC DNA]</scope>
    <source>
        <strain evidence="10">SpSt-236</strain>
        <strain evidence="9">SpSt-265</strain>
        <strain evidence="11">SpSt-465</strain>
    </source>
</reference>
<comment type="subunit">
    <text evidence="7">Homodimer.</text>
</comment>
<dbReference type="GO" id="GO:0019856">
    <property type="term" value="P:pyrimidine nucleobase biosynthetic process"/>
    <property type="evidence" value="ECO:0007669"/>
    <property type="project" value="InterPro"/>
</dbReference>
<evidence type="ECO:0000256" key="1">
    <source>
        <dbReference type="ARBA" id="ARBA00004889"/>
    </source>
</evidence>
<evidence type="ECO:0000256" key="6">
    <source>
        <dbReference type="ARBA" id="ARBA00022975"/>
    </source>
</evidence>
<comment type="cofactor">
    <cofactor evidence="7">
        <name>Mg(2+)</name>
        <dbReference type="ChEBI" id="CHEBI:18420"/>
    </cofactor>
</comment>
<keyword evidence="3 7" id="KW-0328">Glycosyltransferase</keyword>
<evidence type="ECO:0000256" key="2">
    <source>
        <dbReference type="ARBA" id="ARBA00011971"/>
    </source>
</evidence>
<feature type="domain" description="Phosphoribosyltransferase" evidence="8">
    <location>
        <begin position="37"/>
        <end position="153"/>
    </location>
</feature>
<dbReference type="EMBL" id="DSLG01000005">
    <property type="protein sequence ID" value="HEA87330.1"/>
    <property type="molecule type" value="Genomic_DNA"/>
</dbReference>
<comment type="function">
    <text evidence="7">Catalyzes the transfer of a ribosyl phosphate group from 5-phosphoribose 1-diphosphate to orotate, leading to the formation of orotidine monophosphate (OMP).</text>
</comment>
<dbReference type="InterPro" id="IPR006273">
    <property type="entry name" value="Orotate_PRibTrfase_bac"/>
</dbReference>
<accession>A0A7C2BD80</accession>
<evidence type="ECO:0000256" key="4">
    <source>
        <dbReference type="ARBA" id="ARBA00022679"/>
    </source>
</evidence>
<dbReference type="GO" id="GO:0044205">
    <property type="term" value="P:'de novo' UMP biosynthetic process"/>
    <property type="evidence" value="ECO:0007669"/>
    <property type="project" value="UniProtKB-UniRule"/>
</dbReference>
<proteinExistence type="inferred from homology"/>
<keyword evidence="6 7" id="KW-0665">Pyrimidine biosynthesis</keyword>
<comment type="caution">
    <text evidence="10">The sequence shown here is derived from an EMBL/GenBank/DDBJ whole genome shotgun (WGS) entry which is preliminary data.</text>
</comment>
<dbReference type="InterPro" id="IPR000836">
    <property type="entry name" value="PRTase_dom"/>
</dbReference>
<evidence type="ECO:0000256" key="3">
    <source>
        <dbReference type="ARBA" id="ARBA00022676"/>
    </source>
</evidence>
<comment type="catalytic activity">
    <reaction evidence="7">
        <text>orotidine 5'-phosphate + diphosphate = orotate + 5-phospho-alpha-D-ribose 1-diphosphate</text>
        <dbReference type="Rhea" id="RHEA:10380"/>
        <dbReference type="ChEBI" id="CHEBI:30839"/>
        <dbReference type="ChEBI" id="CHEBI:33019"/>
        <dbReference type="ChEBI" id="CHEBI:57538"/>
        <dbReference type="ChEBI" id="CHEBI:58017"/>
        <dbReference type="EC" id="2.4.2.10"/>
    </reaction>
</comment>
<protein>
    <recommendedName>
        <fullName evidence="2 7">Orotate phosphoribosyltransferase</fullName>
        <shortName evidence="7">OPRT</shortName>
        <shortName evidence="7">OPRTase</shortName>
        <ecNumber evidence="2 7">2.4.2.10</ecNumber>
    </recommendedName>
</protein>
<dbReference type="UniPathway" id="UPA00070">
    <property type="reaction ID" value="UER00119"/>
</dbReference>
<dbReference type="Pfam" id="PF00156">
    <property type="entry name" value="Pribosyltran"/>
    <property type="match status" value="1"/>
</dbReference>
<dbReference type="AlphaFoldDB" id="A0A7C2BD80"/>
<feature type="binding site" evidence="7">
    <location>
        <position position="145"/>
    </location>
    <ligand>
        <name>orotate</name>
        <dbReference type="ChEBI" id="CHEBI:30839"/>
    </ligand>
</feature>
<dbReference type="GO" id="GO:0004588">
    <property type="term" value="F:orotate phosphoribosyltransferase activity"/>
    <property type="evidence" value="ECO:0007669"/>
    <property type="project" value="UniProtKB-UniRule"/>
</dbReference>
<feature type="binding site" evidence="7">
    <location>
        <position position="117"/>
    </location>
    <ligand>
        <name>orotate</name>
        <dbReference type="ChEBI" id="CHEBI:30839"/>
    </ligand>
</feature>
<dbReference type="Gene3D" id="3.40.50.2020">
    <property type="match status" value="1"/>
</dbReference>
<sequence>MKDDLGAILRRYGVLRTGHFLLTSGLHSDRYFEKFRILEQPRLCELFARLIADHYRPAGATIVCGPTTGGAIIAYEVARQLDTRCIIAEKSETGRKIGRGFVITPADQILVVDDVLTTGGSIRDTIAALQATGAGIVGIGVFINRSHGVSLPYPLFSAYSEPLSTYEPQQCPLCHAGLPLEIPGRSDKIEQI</sequence>
<dbReference type="SUPFAM" id="SSF53271">
    <property type="entry name" value="PRTase-like"/>
    <property type="match status" value="1"/>
</dbReference>
<evidence type="ECO:0000256" key="5">
    <source>
        <dbReference type="ARBA" id="ARBA00022842"/>
    </source>
</evidence>
<dbReference type="PANTHER" id="PTHR19278">
    <property type="entry name" value="OROTATE PHOSPHORIBOSYLTRANSFERASE"/>
    <property type="match status" value="1"/>
</dbReference>
<comment type="pathway">
    <text evidence="1 7">Pyrimidine metabolism; UMP biosynthesis via de novo pathway; UMP from orotate: step 1/2.</text>
</comment>